<reference evidence="1 2" key="1">
    <citation type="submission" date="2019-02" db="EMBL/GenBank/DDBJ databases">
        <title>Kribbella capetownensis sp. nov. and Kribbella speibonae sp. nov., isolated from soil.</title>
        <authorList>
            <person name="Curtis S.M."/>
            <person name="Norton I."/>
            <person name="Everest G.J."/>
            <person name="Meyers P.R."/>
        </authorList>
    </citation>
    <scope>NUCLEOTIDE SEQUENCE [LARGE SCALE GENOMIC DNA]</scope>
    <source>
        <strain evidence="1 2">YM55</strain>
    </source>
</reference>
<sequence length="125" mass="12997">MAALDEARAHLAKAREFLEAAELTNDLSLFNAAASNAVTSGINSKDAICLATIGQTRKSDNHVEAVAELRGAGAPGRDSSATLSRLLRLKSKSQYQAAPVSAADASKSIDWATRLLATAESVTPS</sequence>
<protein>
    <submittedName>
        <fullName evidence="1">DNA-binding protein</fullName>
    </submittedName>
</protein>
<name>A0A4R0J591_9ACTN</name>
<proteinExistence type="predicted"/>
<comment type="caution">
    <text evidence="1">The sequence shown here is derived from an EMBL/GenBank/DDBJ whole genome shotgun (WGS) entry which is preliminary data.</text>
</comment>
<dbReference type="EMBL" id="SJKC01000001">
    <property type="protein sequence ID" value="TCC41671.1"/>
    <property type="molecule type" value="Genomic_DNA"/>
</dbReference>
<dbReference type="GO" id="GO:0003677">
    <property type="term" value="F:DNA binding"/>
    <property type="evidence" value="ECO:0007669"/>
    <property type="project" value="UniProtKB-KW"/>
</dbReference>
<gene>
    <name evidence="1" type="ORF">E0H92_08460</name>
</gene>
<dbReference type="AlphaFoldDB" id="A0A4R0J591"/>
<dbReference type="Proteomes" id="UP000294225">
    <property type="component" value="Unassembled WGS sequence"/>
</dbReference>
<dbReference type="Gene3D" id="1.20.120.330">
    <property type="entry name" value="Nucleotidyltransferases domain 2"/>
    <property type="match status" value="1"/>
</dbReference>
<accession>A0A4R0J591</accession>
<evidence type="ECO:0000313" key="2">
    <source>
        <dbReference type="Proteomes" id="UP000294225"/>
    </source>
</evidence>
<dbReference type="RefSeq" id="WP_131495869.1">
    <property type="nucleotide sequence ID" value="NZ_SJKC01000001.1"/>
</dbReference>
<evidence type="ECO:0000313" key="1">
    <source>
        <dbReference type="EMBL" id="TCC41671.1"/>
    </source>
</evidence>
<organism evidence="1 2">
    <name type="scientific">Kribbella speibonae</name>
    <dbReference type="NCBI Taxonomy" id="1572660"/>
    <lineage>
        <taxon>Bacteria</taxon>
        <taxon>Bacillati</taxon>
        <taxon>Actinomycetota</taxon>
        <taxon>Actinomycetes</taxon>
        <taxon>Propionibacteriales</taxon>
        <taxon>Kribbellaceae</taxon>
        <taxon>Kribbella</taxon>
    </lineage>
</organism>
<keyword evidence="1" id="KW-0238">DNA-binding</keyword>